<dbReference type="OrthoDB" id="536211at2759"/>
<evidence type="ECO:0000313" key="2">
    <source>
        <dbReference type="EMBL" id="CAG9975062.1"/>
    </source>
</evidence>
<dbReference type="PANTHER" id="PTHR42951">
    <property type="entry name" value="METALLO-BETA-LACTAMASE DOMAIN-CONTAINING"/>
    <property type="match status" value="1"/>
</dbReference>
<feature type="domain" description="Metallo-beta-lactamase" evidence="1">
    <location>
        <begin position="32"/>
        <end position="230"/>
    </location>
</feature>
<dbReference type="Gene3D" id="3.60.15.10">
    <property type="entry name" value="Ribonuclease Z/Hydroxyacylglutathione hydrolase-like"/>
    <property type="match status" value="1"/>
</dbReference>
<proteinExistence type="predicted"/>
<reference evidence="2" key="1">
    <citation type="submission" date="2021-10" db="EMBL/GenBank/DDBJ databases">
        <authorList>
            <person name="Piombo E."/>
        </authorList>
    </citation>
    <scope>NUCLEOTIDE SEQUENCE</scope>
</reference>
<organism evidence="2 3">
    <name type="scientific">Clonostachys byssicola</name>
    <dbReference type="NCBI Taxonomy" id="160290"/>
    <lineage>
        <taxon>Eukaryota</taxon>
        <taxon>Fungi</taxon>
        <taxon>Dikarya</taxon>
        <taxon>Ascomycota</taxon>
        <taxon>Pezizomycotina</taxon>
        <taxon>Sordariomycetes</taxon>
        <taxon>Hypocreomycetidae</taxon>
        <taxon>Hypocreales</taxon>
        <taxon>Bionectriaceae</taxon>
        <taxon>Clonostachys</taxon>
    </lineage>
</organism>
<comment type="caution">
    <text evidence="2">The sequence shown here is derived from an EMBL/GenBank/DDBJ whole genome shotgun (WGS) entry which is preliminary data.</text>
</comment>
<sequence>MALNFSIYTCQPIPTSAASPDPSSRDAGLWSPLSITLLYTETSALLVDCPASIKATHEVAVWVKSQLSASSTLKYFICTHAHGDHFLGLPVLEEHFPGLKAYATQSVVEGINQQQSPAIMDALWKKNFPPSEDGTGLPEAKSVFEALPGSNEFIIDGHMLTLHDVSHGDTHANSFIHVPELDLVAAGDIVYNGDCHQWLGEASDTQKRRKWLMALEQIGDMKPKIIVPGHTFTPSLIPDENVAADYINGFAEELEVATSEGDLFNRIRSRYDRWNLFLLAGGSRAGWANKDF</sequence>
<dbReference type="InterPro" id="IPR036866">
    <property type="entry name" value="RibonucZ/Hydroxyglut_hydro"/>
</dbReference>
<dbReference type="EMBL" id="CABFNO020001253">
    <property type="protein sequence ID" value="CAG9975062.1"/>
    <property type="molecule type" value="Genomic_DNA"/>
</dbReference>
<protein>
    <recommendedName>
        <fullName evidence="1">Metallo-beta-lactamase domain-containing protein</fullName>
    </recommendedName>
</protein>
<dbReference type="Pfam" id="PF00753">
    <property type="entry name" value="Lactamase_B"/>
    <property type="match status" value="1"/>
</dbReference>
<gene>
    <name evidence="2" type="ORF">CBYS24578_00016680</name>
</gene>
<dbReference type="CDD" id="cd07739">
    <property type="entry name" value="metallo-hydrolase-like_MBL-fold"/>
    <property type="match status" value="1"/>
</dbReference>
<dbReference type="InterPro" id="IPR050855">
    <property type="entry name" value="NDM-1-like"/>
</dbReference>
<dbReference type="AlphaFoldDB" id="A0A9N9U2N1"/>
<evidence type="ECO:0000259" key="1">
    <source>
        <dbReference type="SMART" id="SM00849"/>
    </source>
</evidence>
<name>A0A9N9U2N1_9HYPO</name>
<evidence type="ECO:0000313" key="3">
    <source>
        <dbReference type="Proteomes" id="UP000754883"/>
    </source>
</evidence>
<dbReference type="SMART" id="SM00849">
    <property type="entry name" value="Lactamase_B"/>
    <property type="match status" value="1"/>
</dbReference>
<dbReference type="PANTHER" id="PTHR42951:SF14">
    <property type="entry name" value="METALLO-BETA-LACTAMASE SUPERFAMILY PROTEIN"/>
    <property type="match status" value="1"/>
</dbReference>
<accession>A0A9N9U2N1</accession>
<keyword evidence="3" id="KW-1185">Reference proteome</keyword>
<dbReference type="InterPro" id="IPR001279">
    <property type="entry name" value="Metallo-B-lactamas"/>
</dbReference>
<dbReference type="SUPFAM" id="SSF56281">
    <property type="entry name" value="Metallo-hydrolase/oxidoreductase"/>
    <property type="match status" value="1"/>
</dbReference>
<dbReference type="Proteomes" id="UP000754883">
    <property type="component" value="Unassembled WGS sequence"/>
</dbReference>